<dbReference type="PIRSF" id="PIRSF001434">
    <property type="entry name" value="CGS"/>
    <property type="match status" value="1"/>
</dbReference>
<dbReference type="RefSeq" id="WP_284280989.1">
    <property type="nucleotide sequence ID" value="NZ_BSOJ01000015.1"/>
</dbReference>
<evidence type="ECO:0000256" key="5">
    <source>
        <dbReference type="ARBA" id="ARBA00047517"/>
    </source>
</evidence>
<comment type="catalytic activity">
    <reaction evidence="5">
        <text>L,L-cystathionine + H2O = L-homocysteine + pyruvate + NH4(+)</text>
        <dbReference type="Rhea" id="RHEA:13965"/>
        <dbReference type="ChEBI" id="CHEBI:15361"/>
        <dbReference type="ChEBI" id="CHEBI:15377"/>
        <dbReference type="ChEBI" id="CHEBI:28938"/>
        <dbReference type="ChEBI" id="CHEBI:58161"/>
        <dbReference type="ChEBI" id="CHEBI:58199"/>
    </reaction>
</comment>
<proteinExistence type="inferred from homology"/>
<evidence type="ECO:0000256" key="2">
    <source>
        <dbReference type="ARBA" id="ARBA00009077"/>
    </source>
</evidence>
<dbReference type="Gene3D" id="3.40.640.10">
    <property type="entry name" value="Type I PLP-dependent aspartate aminotransferase-like (Major domain)"/>
    <property type="match status" value="1"/>
</dbReference>
<evidence type="ECO:0000313" key="7">
    <source>
        <dbReference type="EMBL" id="GLR26411.1"/>
    </source>
</evidence>
<dbReference type="PANTHER" id="PTHR43500:SF1">
    <property type="entry name" value="CYSTATHIONINE BETA-LYASE-RELATED"/>
    <property type="match status" value="1"/>
</dbReference>
<reference evidence="8" key="1">
    <citation type="journal article" date="2019" name="Int. J. Syst. Evol. Microbiol.">
        <title>The Global Catalogue of Microorganisms (GCM) 10K type strain sequencing project: providing services to taxonomists for standard genome sequencing and annotation.</title>
        <authorList>
            <consortium name="The Broad Institute Genomics Platform"/>
            <consortium name="The Broad Institute Genome Sequencing Center for Infectious Disease"/>
            <person name="Wu L."/>
            <person name="Ma J."/>
        </authorList>
    </citation>
    <scope>NUCLEOTIDE SEQUENCE [LARGE SCALE GENOMIC DNA]</scope>
    <source>
        <strain evidence="8">NBRC 105857</strain>
    </source>
</reference>
<dbReference type="EMBL" id="BSOJ01000015">
    <property type="protein sequence ID" value="GLR26411.1"/>
    <property type="molecule type" value="Genomic_DNA"/>
</dbReference>
<keyword evidence="3 6" id="KW-0663">Pyridoxal phosphate</keyword>
<evidence type="ECO:0000256" key="4">
    <source>
        <dbReference type="ARBA" id="ARBA00023239"/>
    </source>
</evidence>
<comment type="similarity">
    <text evidence="2 6">Belongs to the trans-sulfuration enzymes family.</text>
</comment>
<organism evidence="7 8">
    <name type="scientific">Limnobacter litoralis</name>
    <dbReference type="NCBI Taxonomy" id="481366"/>
    <lineage>
        <taxon>Bacteria</taxon>
        <taxon>Pseudomonadati</taxon>
        <taxon>Pseudomonadota</taxon>
        <taxon>Betaproteobacteria</taxon>
        <taxon>Burkholderiales</taxon>
        <taxon>Burkholderiaceae</taxon>
        <taxon>Limnobacter</taxon>
    </lineage>
</organism>
<dbReference type="InterPro" id="IPR015422">
    <property type="entry name" value="PyrdxlP-dep_Trfase_small"/>
</dbReference>
<protein>
    <submittedName>
        <fullName evidence="7">Cystathionine beta-lyase</fullName>
    </submittedName>
</protein>
<dbReference type="InterPro" id="IPR000277">
    <property type="entry name" value="Cys/Met-Metab_PyrdxlP-dep_enz"/>
</dbReference>
<evidence type="ECO:0000313" key="8">
    <source>
        <dbReference type="Proteomes" id="UP001156664"/>
    </source>
</evidence>
<dbReference type="Pfam" id="PF01053">
    <property type="entry name" value="Cys_Met_Meta_PP"/>
    <property type="match status" value="1"/>
</dbReference>
<dbReference type="SUPFAM" id="SSF53383">
    <property type="entry name" value="PLP-dependent transferases"/>
    <property type="match status" value="1"/>
</dbReference>
<keyword evidence="4" id="KW-0456">Lyase</keyword>
<dbReference type="InterPro" id="IPR015421">
    <property type="entry name" value="PyrdxlP-dep_Trfase_major"/>
</dbReference>
<dbReference type="Proteomes" id="UP001156664">
    <property type="component" value="Unassembled WGS sequence"/>
</dbReference>
<dbReference type="InterPro" id="IPR006233">
    <property type="entry name" value="Cys_b_lyase_bac"/>
</dbReference>
<comment type="caution">
    <text evidence="7">The sequence shown here is derived from an EMBL/GenBank/DDBJ whole genome shotgun (WGS) entry which is preliminary data.</text>
</comment>
<sequence length="409" mass="44647">MSTFKRNPDEPLESTALPTRLVHAEPVDASGFKSQHTPVYRGSSTFFSSTAEQRRPVDPLGIDYSYGLHGTPTQYTLCKKLADIEGTLHALVCPSGLSAISIVAMACLKSGDHWLIPGNAYGPVWSFAHNLKSRFGVEVDEYDPMDPAQLSNQIKPNTKLIWTEAPGSLTFETPDLHQIVDIAKSHGILTAIDNTWSAGLVLKPFELGIDFSVQALTKYQCGHADVLMGAVLGNNTDTFRPVEQQNRLYGLGVSPSDCELVLRGLVTLPVRYQAQAESALQLALALKDHPAVHRVLHPALPECPGHLNWKTQFTGSASLFAVQLKAEHTDAQACAWVDALRWFKIAYSWGGPESLAVVVNISEERRKRFDESNPGGGPIVRLAVGLEDLQDLKADLLGALDQVFTQSTK</sequence>
<dbReference type="InterPro" id="IPR015424">
    <property type="entry name" value="PyrdxlP-dep_Trfase"/>
</dbReference>
<comment type="cofactor">
    <cofactor evidence="1 6">
        <name>pyridoxal 5'-phosphate</name>
        <dbReference type="ChEBI" id="CHEBI:597326"/>
    </cofactor>
</comment>
<keyword evidence="8" id="KW-1185">Reference proteome</keyword>
<dbReference type="PANTHER" id="PTHR43500">
    <property type="entry name" value="CYSTATHIONINE BETA-LYASE-RELATED"/>
    <property type="match status" value="1"/>
</dbReference>
<evidence type="ECO:0000256" key="1">
    <source>
        <dbReference type="ARBA" id="ARBA00001933"/>
    </source>
</evidence>
<evidence type="ECO:0000256" key="3">
    <source>
        <dbReference type="ARBA" id="ARBA00022898"/>
    </source>
</evidence>
<dbReference type="Gene3D" id="3.90.1150.10">
    <property type="entry name" value="Aspartate Aminotransferase, domain 1"/>
    <property type="match status" value="1"/>
</dbReference>
<accession>A0ABQ5YT17</accession>
<gene>
    <name evidence="7" type="primary">metC</name>
    <name evidence="7" type="ORF">GCM10007875_15010</name>
</gene>
<name>A0ABQ5YT17_9BURK</name>
<evidence type="ECO:0000256" key="6">
    <source>
        <dbReference type="RuleBase" id="RU362118"/>
    </source>
</evidence>